<evidence type="ECO:0000313" key="2">
    <source>
        <dbReference type="EMBL" id="GFY51287.1"/>
    </source>
</evidence>
<feature type="chain" id="PRO_5036473826" evidence="1">
    <location>
        <begin position="24"/>
        <end position="111"/>
    </location>
</feature>
<protein>
    <submittedName>
        <fullName evidence="2">Uncharacterized protein</fullName>
    </submittedName>
</protein>
<dbReference type="AlphaFoldDB" id="A0A8X7C2D7"/>
<proteinExistence type="predicted"/>
<keyword evidence="3" id="KW-1185">Reference proteome</keyword>
<reference evidence="2" key="1">
    <citation type="submission" date="2020-08" db="EMBL/GenBank/DDBJ databases">
        <title>Multicomponent nature underlies the extraordinary mechanical properties of spider dragline silk.</title>
        <authorList>
            <person name="Kono N."/>
            <person name="Nakamura H."/>
            <person name="Mori M."/>
            <person name="Yoshida Y."/>
            <person name="Ohtoshi R."/>
            <person name="Malay A.D."/>
            <person name="Moran D.A.P."/>
            <person name="Tomita M."/>
            <person name="Numata K."/>
            <person name="Arakawa K."/>
        </authorList>
    </citation>
    <scope>NUCLEOTIDE SEQUENCE</scope>
</reference>
<feature type="signal peptide" evidence="1">
    <location>
        <begin position="1"/>
        <end position="23"/>
    </location>
</feature>
<dbReference type="EMBL" id="BMAV01007988">
    <property type="protein sequence ID" value="GFY51287.1"/>
    <property type="molecule type" value="Genomic_DNA"/>
</dbReference>
<evidence type="ECO:0000313" key="3">
    <source>
        <dbReference type="Proteomes" id="UP000886998"/>
    </source>
</evidence>
<sequence length="111" mass="12882">MNTFTFPHLVSLFQLRQLLLTTSRETANQCPSSLLFEKNELWTQLAPTLSMTVESLRVKQRSLWSSFTMCCTSIEEALKKDISLTDLFAFKKQITDKFTSLDIMQEHVSER</sequence>
<comment type="caution">
    <text evidence="2">The sequence shown here is derived from an EMBL/GenBank/DDBJ whole genome shotgun (WGS) entry which is preliminary data.</text>
</comment>
<dbReference type="Proteomes" id="UP000886998">
    <property type="component" value="Unassembled WGS sequence"/>
</dbReference>
<evidence type="ECO:0000256" key="1">
    <source>
        <dbReference type="SAM" id="SignalP"/>
    </source>
</evidence>
<organism evidence="2 3">
    <name type="scientific">Trichonephila inaurata madagascariensis</name>
    <dbReference type="NCBI Taxonomy" id="2747483"/>
    <lineage>
        <taxon>Eukaryota</taxon>
        <taxon>Metazoa</taxon>
        <taxon>Ecdysozoa</taxon>
        <taxon>Arthropoda</taxon>
        <taxon>Chelicerata</taxon>
        <taxon>Arachnida</taxon>
        <taxon>Araneae</taxon>
        <taxon>Araneomorphae</taxon>
        <taxon>Entelegynae</taxon>
        <taxon>Araneoidea</taxon>
        <taxon>Nephilidae</taxon>
        <taxon>Trichonephila</taxon>
        <taxon>Trichonephila inaurata</taxon>
    </lineage>
</organism>
<keyword evidence="1" id="KW-0732">Signal</keyword>
<accession>A0A8X7C2D7</accession>
<name>A0A8X7C2D7_9ARAC</name>
<gene>
    <name evidence="2" type="ORF">TNIN_42111</name>
</gene>